<evidence type="ECO:0000313" key="2">
    <source>
        <dbReference type="EMBL" id="CAF3620269.1"/>
    </source>
</evidence>
<dbReference type="EMBL" id="CAJNOE010000084">
    <property type="protein sequence ID" value="CAF0883058.1"/>
    <property type="molecule type" value="Genomic_DNA"/>
</dbReference>
<dbReference type="Proteomes" id="UP000663868">
    <property type="component" value="Unassembled WGS sequence"/>
</dbReference>
<dbReference type="GO" id="GO:0072686">
    <property type="term" value="C:mitotic spindle"/>
    <property type="evidence" value="ECO:0007669"/>
    <property type="project" value="TreeGrafter"/>
</dbReference>
<protein>
    <recommendedName>
        <fullName evidence="4">HAUS augmin-like complex subunit 3 N-terminal domain-containing protein</fullName>
    </recommendedName>
</protein>
<dbReference type="GO" id="GO:0051225">
    <property type="term" value="P:spindle assembly"/>
    <property type="evidence" value="ECO:0007669"/>
    <property type="project" value="InterPro"/>
</dbReference>
<organism evidence="1 3">
    <name type="scientific">Adineta steineri</name>
    <dbReference type="NCBI Taxonomy" id="433720"/>
    <lineage>
        <taxon>Eukaryota</taxon>
        <taxon>Metazoa</taxon>
        <taxon>Spiralia</taxon>
        <taxon>Gnathifera</taxon>
        <taxon>Rotifera</taxon>
        <taxon>Eurotatoria</taxon>
        <taxon>Bdelloidea</taxon>
        <taxon>Adinetida</taxon>
        <taxon>Adinetidae</taxon>
        <taxon>Adineta</taxon>
    </lineage>
</organism>
<proteinExistence type="predicted"/>
<comment type="caution">
    <text evidence="1">The sequence shown here is derived from an EMBL/GenBank/DDBJ whole genome shotgun (WGS) entry which is preliminary data.</text>
</comment>
<name>A0A813YEA6_9BILA</name>
<dbReference type="GO" id="GO:0070652">
    <property type="term" value="C:HAUS complex"/>
    <property type="evidence" value="ECO:0007669"/>
    <property type="project" value="InterPro"/>
</dbReference>
<evidence type="ECO:0000313" key="1">
    <source>
        <dbReference type="EMBL" id="CAF0883058.1"/>
    </source>
</evidence>
<reference evidence="1" key="1">
    <citation type="submission" date="2021-02" db="EMBL/GenBank/DDBJ databases">
        <authorList>
            <person name="Nowell W R."/>
        </authorList>
    </citation>
    <scope>NUCLEOTIDE SEQUENCE</scope>
</reference>
<dbReference type="GO" id="GO:0031023">
    <property type="term" value="P:microtubule organizing center organization"/>
    <property type="evidence" value="ECO:0007669"/>
    <property type="project" value="TreeGrafter"/>
</dbReference>
<dbReference type="GO" id="GO:0005815">
    <property type="term" value="C:microtubule organizing center"/>
    <property type="evidence" value="ECO:0007669"/>
    <property type="project" value="TreeGrafter"/>
</dbReference>
<dbReference type="PANTHER" id="PTHR19378:SF0">
    <property type="entry name" value="HAUS AUGMIN-LIKE COMPLEX SUBUNIT 3"/>
    <property type="match status" value="1"/>
</dbReference>
<accession>A0A813YEA6</accession>
<evidence type="ECO:0008006" key="4">
    <source>
        <dbReference type="Google" id="ProtNLM"/>
    </source>
</evidence>
<sequence length="454" mass="53646">MSNFGVAFHNLLKQIHYPGINQYEPYNFDWFVYQPGLEPFLTWIVNNLSNENFLTEDELNRYALLSNDVIENNDERQKFLDILISLDNGKMVIPWTNYQRNLTEQYSCIKAQTQALKCQLNWKQQQYKTLLMKGPKGKEKIRETRRQIEQLLQLSSPQNLLQISANTNNFQQIGINFIQMEKNYLSVLQNTWTDETTYEQNPNNDLITQLNNRTIKLVRLEVESALASVEFDTLKSQLQLCTQLKKYFDSTPIDDLKKLADRLGSKSNVHQQQRTQYETQLFNIYSSRHEHLLETIYLNILEKQFTNDNRLALKQQIILDSLNQHVHFCKLIDGLLNHRLILINQTTEQMNKIINYIKMIIENSKQTGIINNIKQQKQDLNIDLNITNLIEKIKQIENDFSKNHTTVNSFLEYINRQNEDFRPKANDLSIELDNLIETRNNEWNNLITTTIQNH</sequence>
<evidence type="ECO:0000313" key="3">
    <source>
        <dbReference type="Proteomes" id="UP000663860"/>
    </source>
</evidence>
<gene>
    <name evidence="1" type="ORF">IZO911_LOCUS11297</name>
    <name evidence="2" type="ORF">KXQ929_LOCUS6114</name>
</gene>
<dbReference type="Proteomes" id="UP000663860">
    <property type="component" value="Unassembled WGS sequence"/>
</dbReference>
<dbReference type="EMBL" id="CAJOBB010000232">
    <property type="protein sequence ID" value="CAF3620269.1"/>
    <property type="molecule type" value="Genomic_DNA"/>
</dbReference>
<dbReference type="AlphaFoldDB" id="A0A813YEA6"/>
<dbReference type="InterPro" id="IPR026206">
    <property type="entry name" value="HAUS3"/>
</dbReference>
<dbReference type="PANTHER" id="PTHR19378">
    <property type="entry name" value="GOLGIN- RELATED"/>
    <property type="match status" value="1"/>
</dbReference>